<reference evidence="8" key="1">
    <citation type="submission" date="2023-07" db="EMBL/GenBank/DDBJ databases">
        <title>draft genome sequence of fig (Ficus carica).</title>
        <authorList>
            <person name="Takahashi T."/>
            <person name="Nishimura K."/>
        </authorList>
    </citation>
    <scope>NUCLEOTIDE SEQUENCE</scope>
</reference>
<dbReference type="EMBL" id="BTGU01000014">
    <property type="protein sequence ID" value="GMN42656.1"/>
    <property type="molecule type" value="Genomic_DNA"/>
</dbReference>
<accession>A0AA88D4P1</accession>
<evidence type="ECO:0000313" key="9">
    <source>
        <dbReference type="Proteomes" id="UP001187192"/>
    </source>
</evidence>
<dbReference type="PANTHER" id="PTHR13131">
    <property type="entry name" value="CYSTINOSIN"/>
    <property type="match status" value="1"/>
</dbReference>
<feature type="transmembrane region" description="Helical" evidence="7">
    <location>
        <begin position="6"/>
        <end position="25"/>
    </location>
</feature>
<keyword evidence="5 7" id="KW-1133">Transmembrane helix</keyword>
<keyword evidence="3 7" id="KW-0812">Transmembrane</keyword>
<dbReference type="PANTHER" id="PTHR13131:SF5">
    <property type="entry name" value="CYSTINOSIN"/>
    <property type="match status" value="1"/>
</dbReference>
<keyword evidence="2" id="KW-0813">Transport</keyword>
<sequence length="184" mass="20718">MASWNLIPLVIAIPNSGLDCFYFLAFQFLPTSHLEFPVVGLNFDYVVLNLTKHTSYLICIATLYFSSDFQQQYFDKYGFKEMIPVAANDVAFSIHSVLLVLIMLLQIAIYERGGQTVSKVTRGLSPHSIQVLMTAIKYSPQAFMNFKRKSTDGFCIYNILLDFTGSVANYSQMAVQSMDQSLSS</sequence>
<dbReference type="AlphaFoldDB" id="A0AA88D4P1"/>
<evidence type="ECO:0000256" key="4">
    <source>
        <dbReference type="ARBA" id="ARBA00022737"/>
    </source>
</evidence>
<evidence type="ECO:0000256" key="6">
    <source>
        <dbReference type="ARBA" id="ARBA00023136"/>
    </source>
</evidence>
<dbReference type="GO" id="GO:0005774">
    <property type="term" value="C:vacuolar membrane"/>
    <property type="evidence" value="ECO:0007669"/>
    <property type="project" value="TreeGrafter"/>
</dbReference>
<name>A0AA88D4P1_FICCA</name>
<keyword evidence="9" id="KW-1185">Reference proteome</keyword>
<dbReference type="InterPro" id="IPR006603">
    <property type="entry name" value="PQ-loop_rpt"/>
</dbReference>
<comment type="caution">
    <text evidence="8">The sequence shown here is derived from an EMBL/GenBank/DDBJ whole genome shotgun (WGS) entry which is preliminary data.</text>
</comment>
<organism evidence="8 9">
    <name type="scientific">Ficus carica</name>
    <name type="common">Common fig</name>
    <dbReference type="NCBI Taxonomy" id="3494"/>
    <lineage>
        <taxon>Eukaryota</taxon>
        <taxon>Viridiplantae</taxon>
        <taxon>Streptophyta</taxon>
        <taxon>Embryophyta</taxon>
        <taxon>Tracheophyta</taxon>
        <taxon>Spermatophyta</taxon>
        <taxon>Magnoliopsida</taxon>
        <taxon>eudicotyledons</taxon>
        <taxon>Gunneridae</taxon>
        <taxon>Pentapetalae</taxon>
        <taxon>rosids</taxon>
        <taxon>fabids</taxon>
        <taxon>Rosales</taxon>
        <taxon>Moraceae</taxon>
        <taxon>Ficeae</taxon>
        <taxon>Ficus</taxon>
    </lineage>
</organism>
<evidence type="ECO:0000256" key="3">
    <source>
        <dbReference type="ARBA" id="ARBA00022692"/>
    </source>
</evidence>
<comment type="subcellular location">
    <subcellularLocation>
        <location evidence="1">Endomembrane system</location>
        <topology evidence="1">Multi-pass membrane protein</topology>
    </subcellularLocation>
</comment>
<dbReference type="GO" id="GO:0012505">
    <property type="term" value="C:endomembrane system"/>
    <property type="evidence" value="ECO:0007669"/>
    <property type="project" value="UniProtKB-SubCell"/>
</dbReference>
<feature type="transmembrane region" description="Helical" evidence="7">
    <location>
        <begin position="85"/>
        <end position="109"/>
    </location>
</feature>
<gene>
    <name evidence="8" type="ORF">TIFTF001_011865</name>
</gene>
<evidence type="ECO:0000256" key="7">
    <source>
        <dbReference type="SAM" id="Phobius"/>
    </source>
</evidence>
<dbReference type="Proteomes" id="UP001187192">
    <property type="component" value="Unassembled WGS sequence"/>
</dbReference>
<evidence type="ECO:0000256" key="2">
    <source>
        <dbReference type="ARBA" id="ARBA00022448"/>
    </source>
</evidence>
<proteinExistence type="predicted"/>
<dbReference type="Pfam" id="PF04193">
    <property type="entry name" value="PQ-loop"/>
    <property type="match status" value="1"/>
</dbReference>
<evidence type="ECO:0000313" key="8">
    <source>
        <dbReference type="EMBL" id="GMN42656.1"/>
    </source>
</evidence>
<protein>
    <submittedName>
        <fullName evidence="8">Uncharacterized protein</fullName>
    </submittedName>
</protein>
<keyword evidence="4" id="KW-0677">Repeat</keyword>
<keyword evidence="6 7" id="KW-0472">Membrane</keyword>
<evidence type="ECO:0000256" key="1">
    <source>
        <dbReference type="ARBA" id="ARBA00004127"/>
    </source>
</evidence>
<dbReference type="SMART" id="SM00679">
    <property type="entry name" value="CTNS"/>
    <property type="match status" value="1"/>
</dbReference>
<dbReference type="InterPro" id="IPR005282">
    <property type="entry name" value="LC_transporter"/>
</dbReference>
<evidence type="ECO:0000256" key="5">
    <source>
        <dbReference type="ARBA" id="ARBA00022989"/>
    </source>
</evidence>
<dbReference type="GO" id="GO:0015184">
    <property type="term" value="F:L-cystine transmembrane transporter activity"/>
    <property type="evidence" value="ECO:0007669"/>
    <property type="project" value="TreeGrafter"/>
</dbReference>